<dbReference type="Gene3D" id="3.40.50.2300">
    <property type="match status" value="1"/>
</dbReference>
<evidence type="ECO:0000259" key="7">
    <source>
        <dbReference type="PROSITE" id="PS51099"/>
    </source>
</evidence>
<protein>
    <submittedName>
        <fullName evidence="9">Transcriptional antiterminator, BglG family</fullName>
    </submittedName>
</protein>
<evidence type="ECO:0000313" key="10">
    <source>
        <dbReference type="Proteomes" id="UP000199135"/>
    </source>
</evidence>
<dbReference type="SUPFAM" id="SSF63520">
    <property type="entry name" value="PTS-regulatory domain, PRD"/>
    <property type="match status" value="1"/>
</dbReference>
<dbReference type="PROSITE" id="PS51372">
    <property type="entry name" value="PRD_2"/>
    <property type="match status" value="1"/>
</dbReference>
<reference evidence="9 10" key="1">
    <citation type="submission" date="2016-10" db="EMBL/GenBank/DDBJ databases">
        <authorList>
            <person name="Varghese N."/>
            <person name="Submissions S."/>
        </authorList>
    </citation>
    <scope>NUCLEOTIDE SEQUENCE [LARGE SCALE GENOMIC DNA]</scope>
    <source>
        <strain evidence="9 10">WCP15</strain>
    </source>
</reference>
<feature type="domain" description="PTS EIIB type-2" evidence="7">
    <location>
        <begin position="390"/>
        <end position="480"/>
    </location>
</feature>
<keyword evidence="4" id="KW-0804">Transcription</keyword>
<dbReference type="PANTHER" id="PTHR30185:SF18">
    <property type="entry name" value="TRANSCRIPTIONAL REGULATOR MTLR"/>
    <property type="match status" value="1"/>
</dbReference>
<dbReference type="Pfam" id="PF00359">
    <property type="entry name" value="PTS_EIIA_2"/>
    <property type="match status" value="1"/>
</dbReference>
<dbReference type="InterPro" id="IPR013011">
    <property type="entry name" value="PTS_EIIB_2"/>
</dbReference>
<keyword evidence="2" id="KW-0677">Repeat</keyword>
<dbReference type="EMBL" id="FNWT01000002">
    <property type="protein sequence ID" value="SEH43752.1"/>
    <property type="molecule type" value="Genomic_DNA"/>
</dbReference>
<keyword evidence="10" id="KW-1185">Reference proteome</keyword>
<keyword evidence="3" id="KW-0805">Transcription regulation</keyword>
<dbReference type="CDD" id="cd05568">
    <property type="entry name" value="PTS_IIB_bgl_like"/>
    <property type="match status" value="1"/>
</dbReference>
<dbReference type="PROSITE" id="PS51094">
    <property type="entry name" value="PTS_EIIA_TYPE_2"/>
    <property type="match status" value="1"/>
</dbReference>
<evidence type="ECO:0000256" key="4">
    <source>
        <dbReference type="ARBA" id="ARBA00023163"/>
    </source>
</evidence>
<dbReference type="InterPro" id="IPR001034">
    <property type="entry name" value="DeoR_HTH"/>
</dbReference>
<dbReference type="Gene3D" id="1.10.10.10">
    <property type="entry name" value="Winged helix-like DNA-binding domain superfamily/Winged helix DNA-binding domain"/>
    <property type="match status" value="1"/>
</dbReference>
<dbReference type="PROSITE" id="PS51099">
    <property type="entry name" value="PTS_EIIB_TYPE_2"/>
    <property type="match status" value="1"/>
</dbReference>
<proteinExistence type="predicted"/>
<feature type="domain" description="PRD" evidence="8">
    <location>
        <begin position="279"/>
        <end position="386"/>
    </location>
</feature>
<dbReference type="SUPFAM" id="SSF55804">
    <property type="entry name" value="Phoshotransferase/anion transport protein"/>
    <property type="match status" value="1"/>
</dbReference>
<evidence type="ECO:0000259" key="8">
    <source>
        <dbReference type="PROSITE" id="PS51372"/>
    </source>
</evidence>
<dbReference type="InterPro" id="IPR036095">
    <property type="entry name" value="PTS_EIIB-like_sf"/>
</dbReference>
<feature type="domain" description="HTH deoR-type" evidence="5">
    <location>
        <begin position="4"/>
        <end position="57"/>
    </location>
</feature>
<dbReference type="InterPro" id="IPR050661">
    <property type="entry name" value="BglG_antiterminators"/>
</dbReference>
<evidence type="ECO:0000256" key="1">
    <source>
        <dbReference type="ARBA" id="ARBA00022679"/>
    </source>
</evidence>
<sequence length="640" mass="70126">MTVLNERQAVIVRRLLDGECLSVSRLAASFETSERTIRGDLTTVQDVLTRYGLGLSEAAGQGLGVVATAAQRKALLSSPEMNEMASGQRVPFLAARMLLLGTSTYDQLAELCGTSRQTVIRDFPGVERLLGELDVEVDREKGKGLAARAAEATIRQAFVKMLNSSSLGMAACERLACGLESCDAKARELIDEVSETLDVHFSNVRLLELQLGFCIMRCVQGHSLSLEPIPQDVLDVTRDANFGLYVTALSGYEADMSDKLCLIWTLLGAEKVNPGTRISSSVAAADAADYLLERLNLAHGAGSMDYERISRGLRAHLDVALYRIKNHIPIENKMLDQIKLCIPLVFDFTNRQMNAYGRLHGIEFDENECAYIAMYVASIFESSMGIEGKVKVLLACSFGTTTSAILSSRMRQFVPECEFVGPLSHDEAERYLDANGVDLVISTNDSIVGDVQTIRVSPLLQSRDISLIKSVLFQLTYTKMCRNFLARHMGMGCDRRVTLGDFISADDVQIASSSSGWEAAIGKAARPLVSRGSLEQRYVQRMVRAVKEYGTYMVMTPGTAYVHAGTNDGINEDCTALLHLRSPVIFGDENAKPVRDVVVIGVKSSESKALISIAKILSKETNRRRLEESDVDVDEILALC</sequence>
<evidence type="ECO:0000259" key="6">
    <source>
        <dbReference type="PROSITE" id="PS51094"/>
    </source>
</evidence>
<name>A0A1H6IAA4_9ACTN</name>
<accession>A0A1H6IAA4</accession>
<evidence type="ECO:0000256" key="2">
    <source>
        <dbReference type="ARBA" id="ARBA00022737"/>
    </source>
</evidence>
<evidence type="ECO:0000256" key="3">
    <source>
        <dbReference type="ARBA" id="ARBA00023015"/>
    </source>
</evidence>
<dbReference type="InterPro" id="IPR036634">
    <property type="entry name" value="PRD_sf"/>
</dbReference>
<dbReference type="SUPFAM" id="SSF52794">
    <property type="entry name" value="PTS system IIB component-like"/>
    <property type="match status" value="1"/>
</dbReference>
<evidence type="ECO:0000259" key="5">
    <source>
        <dbReference type="PROSITE" id="PS51000"/>
    </source>
</evidence>
<dbReference type="Gene3D" id="3.40.930.10">
    <property type="entry name" value="Mannitol-specific EII, Chain A"/>
    <property type="match status" value="1"/>
</dbReference>
<feature type="domain" description="PTS EIIA type-2" evidence="6">
    <location>
        <begin position="501"/>
        <end position="640"/>
    </location>
</feature>
<comment type="caution">
    <text evidence="9">The sequence shown here is derived from an EMBL/GenBank/DDBJ whole genome shotgun (WGS) entry which is preliminary data.</text>
</comment>
<keyword evidence="1" id="KW-0808">Transferase</keyword>
<dbReference type="Pfam" id="PF00874">
    <property type="entry name" value="PRD"/>
    <property type="match status" value="1"/>
</dbReference>
<dbReference type="Gene3D" id="1.10.1790.10">
    <property type="entry name" value="PRD domain"/>
    <property type="match status" value="1"/>
</dbReference>
<gene>
    <name evidence="9" type="ORF">SAMN05216447_102170</name>
</gene>
<dbReference type="PANTHER" id="PTHR30185">
    <property type="entry name" value="CRYPTIC BETA-GLUCOSIDE BGL OPERON ANTITERMINATOR"/>
    <property type="match status" value="1"/>
</dbReference>
<evidence type="ECO:0000313" key="9">
    <source>
        <dbReference type="EMBL" id="SEH43752.1"/>
    </source>
</evidence>
<dbReference type="InterPro" id="IPR016152">
    <property type="entry name" value="PTrfase/Anion_transptr"/>
</dbReference>
<dbReference type="Proteomes" id="UP000199135">
    <property type="component" value="Unassembled WGS sequence"/>
</dbReference>
<dbReference type="InterPro" id="IPR036388">
    <property type="entry name" value="WH-like_DNA-bd_sf"/>
</dbReference>
<dbReference type="PROSITE" id="PS51000">
    <property type="entry name" value="HTH_DEOR_2"/>
    <property type="match status" value="1"/>
</dbReference>
<organism evidence="9 10">
    <name type="scientific">Parafannyhessea umbonata</name>
    <dbReference type="NCBI Taxonomy" id="604330"/>
    <lineage>
        <taxon>Bacteria</taxon>
        <taxon>Bacillati</taxon>
        <taxon>Actinomycetota</taxon>
        <taxon>Coriobacteriia</taxon>
        <taxon>Coriobacteriales</taxon>
        <taxon>Atopobiaceae</taxon>
        <taxon>Parafannyhessea</taxon>
    </lineage>
</organism>
<dbReference type="InterPro" id="IPR011608">
    <property type="entry name" value="PRD"/>
</dbReference>
<dbReference type="InterPro" id="IPR002178">
    <property type="entry name" value="PTS_EIIA_type-2_dom"/>
</dbReference>